<dbReference type="Gene3D" id="3.30.70.100">
    <property type="match status" value="1"/>
</dbReference>
<evidence type="ECO:0000259" key="2">
    <source>
        <dbReference type="PROSITE" id="PS50846"/>
    </source>
</evidence>
<organism evidence="3 4">
    <name type="scientific">Flavobacterium crassostreae</name>
    <dbReference type="NCBI Taxonomy" id="1763534"/>
    <lineage>
        <taxon>Bacteria</taxon>
        <taxon>Pseudomonadati</taxon>
        <taxon>Bacteroidota</taxon>
        <taxon>Flavobacteriia</taxon>
        <taxon>Flavobacteriales</taxon>
        <taxon>Flavobacteriaceae</taxon>
        <taxon>Flavobacterium</taxon>
    </lineage>
</organism>
<dbReference type="GO" id="GO:0046872">
    <property type="term" value="F:metal ion binding"/>
    <property type="evidence" value="ECO:0007669"/>
    <property type="project" value="UniProtKB-KW"/>
</dbReference>
<dbReference type="Proteomes" id="UP000093510">
    <property type="component" value="Unassembled WGS sequence"/>
</dbReference>
<dbReference type="EMBL" id="LVEP01000059">
    <property type="protein sequence ID" value="OCB70926.1"/>
    <property type="molecule type" value="Genomic_DNA"/>
</dbReference>
<reference evidence="3 4" key="1">
    <citation type="submission" date="2016-03" db="EMBL/GenBank/DDBJ databases">
        <authorList>
            <person name="Ploux O."/>
        </authorList>
    </citation>
    <scope>NUCLEOTIDE SEQUENCE [LARGE SCALE GENOMIC DNA]</scope>
    <source>
        <strain evidence="3 4">LPB0076</strain>
    </source>
</reference>
<comment type="caution">
    <text evidence="3">The sequence shown here is derived from an EMBL/GenBank/DDBJ whole genome shotgun (WGS) entry which is preliminary data.</text>
</comment>
<proteinExistence type="predicted"/>
<dbReference type="AlphaFoldDB" id="A0A1B9DMK9"/>
<dbReference type="PROSITE" id="PS50846">
    <property type="entry name" value="HMA_2"/>
    <property type="match status" value="1"/>
</dbReference>
<dbReference type="RefSeq" id="WP_066336725.1">
    <property type="nucleotide sequence ID" value="NZ_CP017688.1"/>
</dbReference>
<evidence type="ECO:0000313" key="3">
    <source>
        <dbReference type="EMBL" id="OCB70926.1"/>
    </source>
</evidence>
<dbReference type="InterPro" id="IPR036163">
    <property type="entry name" value="HMA_dom_sf"/>
</dbReference>
<evidence type="ECO:0000256" key="1">
    <source>
        <dbReference type="ARBA" id="ARBA00022723"/>
    </source>
</evidence>
<name>A0A1B9DMK9_9FLAO</name>
<dbReference type="PROSITE" id="PS01047">
    <property type="entry name" value="HMA_1"/>
    <property type="match status" value="1"/>
</dbReference>
<dbReference type="STRING" id="1763534.GCA_001831475_02520"/>
<dbReference type="CDD" id="cd00371">
    <property type="entry name" value="HMA"/>
    <property type="match status" value="1"/>
</dbReference>
<feature type="domain" description="HMA" evidence="2">
    <location>
        <begin position="1"/>
        <end position="65"/>
    </location>
</feature>
<sequence>MKHSYQITGMSCNGCRTSVEKALNTIDGIDASVTLNPPVATVTMEKHIPIEKLQEALSLAGNYSISVENSTNSTSEKVIEPVKKSCC</sequence>
<accession>A0A1B9DMK9</accession>
<protein>
    <recommendedName>
        <fullName evidence="2">HMA domain-containing protein</fullName>
    </recommendedName>
</protein>
<dbReference type="SUPFAM" id="SSF55008">
    <property type="entry name" value="HMA, heavy metal-associated domain"/>
    <property type="match status" value="1"/>
</dbReference>
<evidence type="ECO:0000313" key="4">
    <source>
        <dbReference type="Proteomes" id="UP000093510"/>
    </source>
</evidence>
<dbReference type="InterPro" id="IPR017969">
    <property type="entry name" value="Heavy-metal-associated_CS"/>
</dbReference>
<dbReference type="InterPro" id="IPR006121">
    <property type="entry name" value="HMA_dom"/>
</dbReference>
<keyword evidence="4" id="KW-1185">Reference proteome</keyword>
<keyword evidence="1" id="KW-0479">Metal-binding</keyword>
<dbReference type="OrthoDB" id="1521937at2"/>
<dbReference type="Pfam" id="PF00403">
    <property type="entry name" value="HMA"/>
    <property type="match status" value="1"/>
</dbReference>
<gene>
    <name evidence="3" type="ORF">LPBF_11720</name>
</gene>